<dbReference type="PANTHER" id="PTHR36577">
    <property type="entry name" value="DUF521 DOMAIN PROTEIN (AFU_ORTHOLOGUE AFUA_6G00490)"/>
    <property type="match status" value="1"/>
</dbReference>
<dbReference type="PANTHER" id="PTHR36577:SF3">
    <property type="entry name" value="DUF521 DOMAIN PROTEIN (AFU_ORTHOLOGUE AFUA_6G00490)"/>
    <property type="match status" value="1"/>
</dbReference>
<protein>
    <recommendedName>
        <fullName evidence="8">Phosphomevalonate dehydratase large subunit</fullName>
        <ecNumber evidence="7">4.2.1.182</ecNumber>
    </recommendedName>
</protein>
<dbReference type="AlphaFoldDB" id="A0A977KA79"/>
<comment type="function">
    <text evidence="4">Component of a hydro-lyase that catalyzes the dehydration of mevalonate 5-phosphate (MVA5P) to form trans-anhydromevalonate 5-phosphate (tAHMP). Involved in the archaeal mevalonate (MVA) pathway, which provides fundamental precursors for isoprenoid biosynthesis, such as isopentenyl diphosphate (IPP) and dimethylallyl diphosphate (DMAPP).</text>
</comment>
<dbReference type="KEGG" id="ipc:IPA_09455"/>
<gene>
    <name evidence="10" type="ORF">IPA_09455</name>
</gene>
<dbReference type="EC" id="4.2.1.182" evidence="7"/>
<evidence type="ECO:0000256" key="2">
    <source>
        <dbReference type="ARBA" id="ARBA00023239"/>
    </source>
</evidence>
<dbReference type="Pfam" id="PF04412">
    <property type="entry name" value="AcnX"/>
    <property type="match status" value="1"/>
</dbReference>
<keyword evidence="11" id="KW-1185">Reference proteome</keyword>
<keyword evidence="2" id="KW-0456">Lyase</keyword>
<comment type="catalytic activity">
    <reaction evidence="3">
        <text>(R)-5-phosphomevalonate = (2E)-3-methyl-5-phosphooxypent-2-enoate + H2O</text>
        <dbReference type="Rhea" id="RHEA:78975"/>
        <dbReference type="ChEBI" id="CHEBI:15377"/>
        <dbReference type="ChEBI" id="CHEBI:58146"/>
        <dbReference type="ChEBI" id="CHEBI:229665"/>
        <dbReference type="EC" id="4.2.1.182"/>
    </reaction>
    <physiologicalReaction direction="left-to-right" evidence="3">
        <dbReference type="Rhea" id="RHEA:78976"/>
    </physiologicalReaction>
</comment>
<dbReference type="InterPro" id="IPR007506">
    <property type="entry name" value="PMDh-L-like_dom"/>
</dbReference>
<dbReference type="EMBL" id="CP006868">
    <property type="protein sequence ID" value="UXD21910.1"/>
    <property type="molecule type" value="Genomic_DNA"/>
</dbReference>
<evidence type="ECO:0000313" key="11">
    <source>
        <dbReference type="Proteomes" id="UP001063698"/>
    </source>
</evidence>
<evidence type="ECO:0000256" key="3">
    <source>
        <dbReference type="ARBA" id="ARBA00045120"/>
    </source>
</evidence>
<sequence>MHLTREEERMLKGEYGEAMRIAMEIVVKVGEVLGADKLVDISHAHASGVSYGTIGEPGLHWLRELSSKGAKARVYSTVNPIGMDLDDPNKIPVGEQFYKKQMEVLQAFKDMGFEISVTCTPYYLRKPKPFERLSWGESSAVAFANSVLGSFTNREGGPLAVASAITGKTYHAGLQVLENRRTTHLIVHPELDDPVEWSALGYLVGEKVGSGIPRYPKPPQDEESMKLMLAASAASGGIALSVLEKVTPRGTYDIGDEERVEIDEKEIEELFRFNDPELIFHGCPHSNLNELKKINEIIKDKVSREFWIATSPKVFDEALREGIIQSLENKGIKVVKGTCSVVTPIERLGYKRIMTTSAKTYFYLNRKGLEVALVRVRDLWRVVT</sequence>
<evidence type="ECO:0000256" key="6">
    <source>
        <dbReference type="ARBA" id="ARBA00046520"/>
    </source>
</evidence>
<proteinExistence type="inferred from homology"/>
<reference evidence="10" key="1">
    <citation type="submission" date="2013-11" db="EMBL/GenBank/DDBJ databases">
        <title>Comparative genomics of Ignicoccus.</title>
        <authorList>
            <person name="Podar M."/>
        </authorList>
    </citation>
    <scope>NUCLEOTIDE SEQUENCE</scope>
    <source>
        <strain evidence="10">DSM 13166</strain>
    </source>
</reference>
<evidence type="ECO:0000256" key="4">
    <source>
        <dbReference type="ARBA" id="ARBA00045299"/>
    </source>
</evidence>
<accession>A0A977KA79</accession>
<comment type="subunit">
    <text evidence="6">Heterodimer composed of a large subunit (PMDh-L) and a small subunit (PMDh-S).</text>
</comment>
<evidence type="ECO:0000259" key="9">
    <source>
        <dbReference type="Pfam" id="PF04412"/>
    </source>
</evidence>
<name>A0A977KA79_9CREN</name>
<feature type="domain" description="Phosphomevalonate dehydratase large subunit-like" evidence="9">
    <location>
        <begin position="1"/>
        <end position="378"/>
    </location>
</feature>
<evidence type="ECO:0000256" key="8">
    <source>
        <dbReference type="ARBA" id="ARBA00047196"/>
    </source>
</evidence>
<dbReference type="GO" id="GO:0016829">
    <property type="term" value="F:lyase activity"/>
    <property type="evidence" value="ECO:0007669"/>
    <property type="project" value="UniProtKB-KW"/>
</dbReference>
<organism evidence="10 11">
    <name type="scientific">Ignicoccus pacificus DSM 13166</name>
    <dbReference type="NCBI Taxonomy" id="940294"/>
    <lineage>
        <taxon>Archaea</taxon>
        <taxon>Thermoproteota</taxon>
        <taxon>Thermoprotei</taxon>
        <taxon>Desulfurococcales</taxon>
        <taxon>Desulfurococcaceae</taxon>
        <taxon>Ignicoccus</taxon>
    </lineage>
</organism>
<evidence type="ECO:0000256" key="7">
    <source>
        <dbReference type="ARBA" id="ARBA00047176"/>
    </source>
</evidence>
<comment type="similarity">
    <text evidence="5">Belongs to the AcnX type II large subunit family.</text>
</comment>
<evidence type="ECO:0000313" key="10">
    <source>
        <dbReference type="EMBL" id="UXD21910.1"/>
    </source>
</evidence>
<keyword evidence="1" id="KW-0408">Iron</keyword>
<evidence type="ECO:0000256" key="1">
    <source>
        <dbReference type="ARBA" id="ARBA00023004"/>
    </source>
</evidence>
<evidence type="ECO:0000256" key="5">
    <source>
        <dbReference type="ARBA" id="ARBA00046333"/>
    </source>
</evidence>
<dbReference type="Proteomes" id="UP001063698">
    <property type="component" value="Chromosome"/>
</dbReference>